<accession>A0A1T2KWI8</accession>
<dbReference type="AlphaFoldDB" id="A0A1T2KWI8"/>
<dbReference type="Proteomes" id="UP000190198">
    <property type="component" value="Unassembled WGS sequence"/>
</dbReference>
<evidence type="ECO:0000313" key="2">
    <source>
        <dbReference type="Proteomes" id="UP000190198"/>
    </source>
</evidence>
<protein>
    <submittedName>
        <fullName evidence="1">Uncharacterized protein</fullName>
    </submittedName>
</protein>
<dbReference type="RefSeq" id="WP_135568252.1">
    <property type="nucleotide sequence ID" value="NZ_MPRK01000290.1"/>
</dbReference>
<proteinExistence type="predicted"/>
<name>A0A1T2KWI8_9GAMM</name>
<gene>
    <name evidence="1" type="ORF">BOW52_10335</name>
</gene>
<dbReference type="EMBL" id="MPRK01000290">
    <property type="protein sequence ID" value="OOZ37184.1"/>
    <property type="molecule type" value="Genomic_DNA"/>
</dbReference>
<dbReference type="InterPro" id="IPR036770">
    <property type="entry name" value="Ankyrin_rpt-contain_sf"/>
</dbReference>
<dbReference type="OrthoDB" id="1551450at2"/>
<organism evidence="1 2">
    <name type="scientific">Solemya elarraichensis gill symbiont</name>
    <dbReference type="NCBI Taxonomy" id="1918949"/>
    <lineage>
        <taxon>Bacteria</taxon>
        <taxon>Pseudomonadati</taxon>
        <taxon>Pseudomonadota</taxon>
        <taxon>Gammaproteobacteria</taxon>
        <taxon>sulfur-oxidizing symbionts</taxon>
    </lineage>
</organism>
<comment type="caution">
    <text evidence="1">The sequence shown here is derived from an EMBL/GenBank/DDBJ whole genome shotgun (WGS) entry which is preliminary data.</text>
</comment>
<evidence type="ECO:0000313" key="1">
    <source>
        <dbReference type="EMBL" id="OOZ37184.1"/>
    </source>
</evidence>
<reference evidence="1 2" key="1">
    <citation type="submission" date="2016-11" db="EMBL/GenBank/DDBJ databases">
        <title>Mixed transmission modes and dynamic genome evolution in an obligate animal-bacterial symbiosis.</title>
        <authorList>
            <person name="Russell S.L."/>
            <person name="Corbett-Detig R.B."/>
            <person name="Cavanaugh C.M."/>
        </authorList>
    </citation>
    <scope>NUCLEOTIDE SEQUENCE [LARGE SCALE GENOMIC DNA]</scope>
    <source>
        <strain evidence="1">Sp-SM6</strain>
    </source>
</reference>
<dbReference type="Gene3D" id="1.25.40.20">
    <property type="entry name" value="Ankyrin repeat-containing domain"/>
    <property type="match status" value="1"/>
</dbReference>
<dbReference type="SUPFAM" id="SSF48403">
    <property type="entry name" value="Ankyrin repeat"/>
    <property type="match status" value="1"/>
</dbReference>
<keyword evidence="2" id="KW-1185">Reference proteome</keyword>
<sequence length="208" mass="23871">MKTMILDCVDEEYANAAKYVDWPAIAKKLKEYPGLINTSRESGYTVLHHVAHAGLPVKVAQFLVELGAWRSVMNYKDEKPIDVAIRRRHKHLIEVLKPKLYYQIPPQDLLKIQLVFTEFIKKLCPDETKILQLGVLFETKLPQANIFLPKCGGTVKINFVSVNPPFDYVVNGFPCLRVYPNVNDKYNVYHIYTSGYEKAKIIPSPFTD</sequence>